<dbReference type="EC" id="2.7.11.1" evidence="13"/>
<evidence type="ECO:0000259" key="11">
    <source>
        <dbReference type="PROSITE" id="PS50011"/>
    </source>
</evidence>
<feature type="compositionally biased region" description="Low complexity" evidence="10">
    <location>
        <begin position="531"/>
        <end position="543"/>
    </location>
</feature>
<dbReference type="EMBL" id="MU827785">
    <property type="protein sequence ID" value="KAJ7333722.1"/>
    <property type="molecule type" value="Genomic_DNA"/>
</dbReference>
<dbReference type="Gene3D" id="6.10.140.1120">
    <property type="match status" value="1"/>
</dbReference>
<dbReference type="Pfam" id="PF20406">
    <property type="entry name" value="SAM_KSR1_N"/>
    <property type="match status" value="1"/>
</dbReference>
<evidence type="ECO:0000256" key="2">
    <source>
        <dbReference type="ARBA" id="ARBA00022723"/>
    </source>
</evidence>
<gene>
    <name evidence="13" type="primary">KSR1</name>
    <name evidence="13" type="ORF">OS493_015807</name>
</gene>
<keyword evidence="3 9" id="KW-0547">Nucleotide-binding</keyword>
<evidence type="ECO:0000256" key="7">
    <source>
        <dbReference type="ARBA" id="ARBA00047899"/>
    </source>
</evidence>
<dbReference type="SUPFAM" id="SSF56112">
    <property type="entry name" value="Protein kinase-like (PK-like)"/>
    <property type="match status" value="1"/>
</dbReference>
<dbReference type="Proteomes" id="UP001163046">
    <property type="component" value="Unassembled WGS sequence"/>
</dbReference>
<dbReference type="InterPro" id="IPR025561">
    <property type="entry name" value="KSR_SAM-like_dom"/>
</dbReference>
<dbReference type="OrthoDB" id="774951at2759"/>
<dbReference type="InterPro" id="IPR000719">
    <property type="entry name" value="Prot_kinase_dom"/>
</dbReference>
<evidence type="ECO:0000256" key="5">
    <source>
        <dbReference type="ARBA" id="ARBA00022833"/>
    </source>
</evidence>
<dbReference type="FunFam" id="3.30.200.20:FF:000034">
    <property type="entry name" value="Kinase suppressor of Ras 1"/>
    <property type="match status" value="1"/>
</dbReference>
<evidence type="ECO:0000259" key="12">
    <source>
        <dbReference type="PROSITE" id="PS50081"/>
    </source>
</evidence>
<dbReference type="InterPro" id="IPR008266">
    <property type="entry name" value="Tyr_kinase_AS"/>
</dbReference>
<dbReference type="InterPro" id="IPR051681">
    <property type="entry name" value="Ser/Thr_Kinases-Pseudokinases"/>
</dbReference>
<dbReference type="InterPro" id="IPR017441">
    <property type="entry name" value="Protein_kinase_ATP_BS"/>
</dbReference>
<evidence type="ECO:0000256" key="6">
    <source>
        <dbReference type="ARBA" id="ARBA00022840"/>
    </source>
</evidence>
<comment type="catalytic activity">
    <reaction evidence="7">
        <text>L-threonyl-[protein] + ATP = O-phospho-L-threonyl-[protein] + ADP + H(+)</text>
        <dbReference type="Rhea" id="RHEA:46608"/>
        <dbReference type="Rhea" id="RHEA-COMP:11060"/>
        <dbReference type="Rhea" id="RHEA-COMP:11605"/>
        <dbReference type="ChEBI" id="CHEBI:15378"/>
        <dbReference type="ChEBI" id="CHEBI:30013"/>
        <dbReference type="ChEBI" id="CHEBI:30616"/>
        <dbReference type="ChEBI" id="CHEBI:61977"/>
        <dbReference type="ChEBI" id="CHEBI:456216"/>
        <dbReference type="EC" id="2.7.11.1"/>
    </reaction>
</comment>
<dbReference type="SUPFAM" id="SSF57889">
    <property type="entry name" value="Cysteine-rich domain"/>
    <property type="match status" value="1"/>
</dbReference>
<feature type="compositionally biased region" description="Low complexity" evidence="10">
    <location>
        <begin position="454"/>
        <end position="466"/>
    </location>
</feature>
<dbReference type="Gene3D" id="1.10.150.50">
    <property type="entry name" value="Transcription Factor, Ets-1"/>
    <property type="match status" value="1"/>
</dbReference>
<dbReference type="PANTHER" id="PTHR44329:SF253">
    <property type="entry name" value="KINASE SUPPRESSOR OF RAS 2"/>
    <property type="match status" value="1"/>
</dbReference>
<feature type="region of interest" description="Disordered" evidence="10">
    <location>
        <begin position="195"/>
        <end position="227"/>
    </location>
</feature>
<dbReference type="InterPro" id="IPR001245">
    <property type="entry name" value="Ser-Thr/Tyr_kinase_cat_dom"/>
</dbReference>
<dbReference type="CDD" id="cd14063">
    <property type="entry name" value="PK_KSR"/>
    <property type="match status" value="1"/>
</dbReference>
<evidence type="ECO:0000256" key="9">
    <source>
        <dbReference type="PROSITE-ProRule" id="PRU10141"/>
    </source>
</evidence>
<keyword evidence="1 13" id="KW-0808">Transferase</keyword>
<evidence type="ECO:0000256" key="1">
    <source>
        <dbReference type="ARBA" id="ARBA00022679"/>
    </source>
</evidence>
<dbReference type="Pfam" id="PF07714">
    <property type="entry name" value="PK_Tyr_Ser-Thr"/>
    <property type="match status" value="1"/>
</dbReference>
<dbReference type="Pfam" id="PF13543">
    <property type="entry name" value="SAM_KSR1"/>
    <property type="match status" value="1"/>
</dbReference>
<keyword evidence="4" id="KW-0418">Kinase</keyword>
<dbReference type="GO" id="GO:0005524">
    <property type="term" value="F:ATP binding"/>
    <property type="evidence" value="ECO:0007669"/>
    <property type="project" value="UniProtKB-UniRule"/>
</dbReference>
<comment type="caution">
    <text evidence="13">The sequence shown here is derived from an EMBL/GenBank/DDBJ whole genome shotgun (WGS) entry which is preliminary data.</text>
</comment>
<dbReference type="InterPro" id="IPR011009">
    <property type="entry name" value="Kinase-like_dom_sf"/>
</dbReference>
<feature type="compositionally biased region" description="Polar residues" evidence="10">
    <location>
        <begin position="300"/>
        <end position="309"/>
    </location>
</feature>
<keyword evidence="14" id="KW-1185">Reference proteome</keyword>
<evidence type="ECO:0000313" key="14">
    <source>
        <dbReference type="Proteomes" id="UP001163046"/>
    </source>
</evidence>
<evidence type="ECO:0000256" key="10">
    <source>
        <dbReference type="SAM" id="MobiDB-lite"/>
    </source>
</evidence>
<evidence type="ECO:0000256" key="3">
    <source>
        <dbReference type="ARBA" id="ARBA00022741"/>
    </source>
</evidence>
<dbReference type="PROSITE" id="PS50011">
    <property type="entry name" value="PROTEIN_KINASE_DOM"/>
    <property type="match status" value="1"/>
</dbReference>
<feature type="region of interest" description="Disordered" evidence="10">
    <location>
        <begin position="274"/>
        <end position="309"/>
    </location>
</feature>
<organism evidence="13 14">
    <name type="scientific">Desmophyllum pertusum</name>
    <dbReference type="NCBI Taxonomy" id="174260"/>
    <lineage>
        <taxon>Eukaryota</taxon>
        <taxon>Metazoa</taxon>
        <taxon>Cnidaria</taxon>
        <taxon>Anthozoa</taxon>
        <taxon>Hexacorallia</taxon>
        <taxon>Scleractinia</taxon>
        <taxon>Caryophylliina</taxon>
        <taxon>Caryophylliidae</taxon>
        <taxon>Desmophyllum</taxon>
    </lineage>
</organism>
<dbReference type="InterPro" id="IPR013761">
    <property type="entry name" value="SAM/pointed_sf"/>
</dbReference>
<feature type="domain" description="Protein kinase" evidence="11">
    <location>
        <begin position="599"/>
        <end position="866"/>
    </location>
</feature>
<feature type="region of interest" description="Disordered" evidence="10">
    <location>
        <begin position="515"/>
        <end position="561"/>
    </location>
</feature>
<comment type="catalytic activity">
    <reaction evidence="8">
        <text>L-seryl-[protein] + ATP = O-phospho-L-seryl-[protein] + ADP + H(+)</text>
        <dbReference type="Rhea" id="RHEA:17989"/>
        <dbReference type="Rhea" id="RHEA-COMP:9863"/>
        <dbReference type="Rhea" id="RHEA-COMP:11604"/>
        <dbReference type="ChEBI" id="CHEBI:15378"/>
        <dbReference type="ChEBI" id="CHEBI:29999"/>
        <dbReference type="ChEBI" id="CHEBI:30616"/>
        <dbReference type="ChEBI" id="CHEBI:83421"/>
        <dbReference type="ChEBI" id="CHEBI:456216"/>
        <dbReference type="EC" id="2.7.11.1"/>
    </reaction>
</comment>
<proteinExistence type="predicted"/>
<keyword evidence="5" id="KW-0862">Zinc</keyword>
<dbReference type="InterPro" id="IPR046933">
    <property type="entry name" value="SAM_KSR1_N_sf"/>
</dbReference>
<keyword evidence="2" id="KW-0479">Metal-binding</keyword>
<reference evidence="13" key="1">
    <citation type="submission" date="2023-01" db="EMBL/GenBank/DDBJ databases">
        <title>Genome assembly of the deep-sea coral Lophelia pertusa.</title>
        <authorList>
            <person name="Herrera S."/>
            <person name="Cordes E."/>
        </authorList>
    </citation>
    <scope>NUCLEOTIDE SEQUENCE</scope>
    <source>
        <strain evidence="13">USNM1676648</strain>
        <tissue evidence="13">Polyp</tissue>
    </source>
</reference>
<accession>A0A9W9YE75</accession>
<dbReference type="GO" id="GO:0046872">
    <property type="term" value="F:metal ion binding"/>
    <property type="evidence" value="ECO:0007669"/>
    <property type="project" value="UniProtKB-KW"/>
</dbReference>
<feature type="region of interest" description="Disordered" evidence="10">
    <location>
        <begin position="439"/>
        <end position="476"/>
    </location>
</feature>
<dbReference type="PROSITE" id="PS00107">
    <property type="entry name" value="PROTEIN_KINASE_ATP"/>
    <property type="match status" value="1"/>
</dbReference>
<dbReference type="InterPro" id="IPR002219">
    <property type="entry name" value="PKC_DAG/PE"/>
</dbReference>
<dbReference type="Gene3D" id="3.30.60.20">
    <property type="match status" value="1"/>
</dbReference>
<dbReference type="Gene3D" id="3.30.200.20">
    <property type="entry name" value="Phosphorylase Kinase, domain 1"/>
    <property type="match status" value="1"/>
</dbReference>
<evidence type="ECO:0000256" key="8">
    <source>
        <dbReference type="ARBA" id="ARBA00048679"/>
    </source>
</evidence>
<dbReference type="PROSITE" id="PS50081">
    <property type="entry name" value="ZF_DAG_PE_2"/>
    <property type="match status" value="1"/>
</dbReference>
<name>A0A9W9YE75_9CNID</name>
<keyword evidence="6 9" id="KW-0067">ATP-binding</keyword>
<dbReference type="InterPro" id="IPR046861">
    <property type="entry name" value="SAM_KSR1_N"/>
</dbReference>
<evidence type="ECO:0000313" key="13">
    <source>
        <dbReference type="EMBL" id="KAJ7333722.1"/>
    </source>
</evidence>
<dbReference type="Gene3D" id="1.10.510.10">
    <property type="entry name" value="Transferase(Phosphotransferase) domain 1"/>
    <property type="match status" value="1"/>
</dbReference>
<dbReference type="AlphaFoldDB" id="A0A9W9YE75"/>
<protein>
    <submittedName>
        <fullName evidence="13">3-dehydrosphinganine reductase</fullName>
        <ecNumber evidence="13">2.7.11.1</ecNumber>
    </submittedName>
</protein>
<dbReference type="CDD" id="cd20812">
    <property type="entry name" value="C1_KSR"/>
    <property type="match status" value="1"/>
</dbReference>
<feature type="compositionally biased region" description="Polar residues" evidence="10">
    <location>
        <begin position="274"/>
        <end position="293"/>
    </location>
</feature>
<dbReference type="PANTHER" id="PTHR44329">
    <property type="entry name" value="SERINE/THREONINE-PROTEIN KINASE TNNI3K-RELATED"/>
    <property type="match status" value="1"/>
</dbReference>
<dbReference type="GO" id="GO:0004674">
    <property type="term" value="F:protein serine/threonine kinase activity"/>
    <property type="evidence" value="ECO:0007669"/>
    <property type="project" value="UniProtKB-EC"/>
</dbReference>
<sequence>MSSNGVAVAKVLEQIQLAQGMIDMNASSLNSLRTQFSTNSDLIQHEIRTLEGKLVKLFSRQLVAKQKCNEDWNHCEKLRYYPKLEQWLQVVGINEEAIKNLEEKCSTVEGLLSLSDEKVKAVLENYADGQEESRRLISALKHLHAYTERQKQGHKDSTSDIYWDSWDTGKTREKSLSISASERSSRSSVTLDNDILLSSPSSDADTESSRLSTLSADTDGARSPKYSPHPYYFMKRSVSDDANLGNRIFINSENPNATVGKKQGRRLGPVTPLTIQIPKSTSGDISLHSQSDSESDHNASSHTIGSPSRITHYGMGHTIKHRFSQKTFMVSLACDYCHKILLVGVKCKDCKLKYHKKCSKLAPPACGLPKGCGEFFTAQLRRAYDYRSLPMIRSHVKRTNSEPSSIALQVEREQRLNANRSHGDLNTVDLKSWPAPIRNEIPSQFTNKGASGDSCSASTSSSTSSPPSSPPPAITTTCSVSLSAQEELDQFPGSHFSFTNVSGMTSAMQSDEMIDSTSTLVRTESVKSRQSNNTTTSNDSTLSGEDVPGIESLDSQISDVDPESKTWGRRVVGKAYMLWDLHQRGSLMSEWVIPFEELEISWTPLGTGRFGKVYRGHWHGEVAVKMIEIENPTEEQLNAFKFQVGTFRKTRHENVVLFMGACMDPPKLAIITSMCRGNSVYTHIHVRKDNLPLQKIAQICTQISQGMGYLHARGIVHTDLRSKNVFLELNNRVVITDFGLFSVAGLTTKSARPGLLMIPEGWLPYLAPEILRSLTTQQDAPDSSQFTMATDMYAFGTVWYEMCSGSWPFKKQIPEAIIWQVGKGVKQSLATVDVPREVKDTLTICWAFDADRRPSFQTLLRTLERLPKIRHTQRLHRSPSQPCTVGRGAEALI</sequence>
<feature type="domain" description="Phorbol-ester/DAG-type" evidence="12">
    <location>
        <begin position="320"/>
        <end position="366"/>
    </location>
</feature>
<dbReference type="PROSITE" id="PS00109">
    <property type="entry name" value="PROTEIN_KINASE_TYR"/>
    <property type="match status" value="1"/>
</dbReference>
<feature type="binding site" evidence="9">
    <location>
        <position position="625"/>
    </location>
    <ligand>
        <name>ATP</name>
        <dbReference type="ChEBI" id="CHEBI:30616"/>
    </ligand>
</feature>
<evidence type="ECO:0000256" key="4">
    <source>
        <dbReference type="ARBA" id="ARBA00022777"/>
    </source>
</evidence>
<dbReference type="PROSITE" id="PS00479">
    <property type="entry name" value="ZF_DAG_PE_1"/>
    <property type="match status" value="1"/>
</dbReference>
<dbReference type="InterPro" id="IPR046349">
    <property type="entry name" value="C1-like_sf"/>
</dbReference>
<dbReference type="Pfam" id="PF00130">
    <property type="entry name" value="C1_1"/>
    <property type="match status" value="1"/>
</dbReference>
<dbReference type="FunFam" id="1.10.510.10:FF:000107">
    <property type="entry name" value="kinase suppressor of Ras 1"/>
    <property type="match status" value="1"/>
</dbReference>
<dbReference type="SMART" id="SM00109">
    <property type="entry name" value="C1"/>
    <property type="match status" value="1"/>
</dbReference>